<evidence type="ECO:0000313" key="10">
    <source>
        <dbReference type="EMBL" id="KSA00416.1"/>
    </source>
</evidence>
<sequence length="544" mass="64586">MIKRKPIVRKQPLINKIKSFPFDFFLWINEIRLSIEWDNYCDSIATPLSCSLTLIYLILIRITVYYELSYNKRENPLFQADYYNYEKIRSRAISGDPIELSINTEDSWWYTILNFTIAFLGVVSLSNFVYVLFSFKCYTLLYSSMAEKPKSSSARRLVLKNDINDSIFEKLYKFFYSHTNQAIELCSDDESFYDEDTINEINLIEKDIWELKVWNPSKFSLFVLTNFSPILLFIIRLISKELPIWKILFISIIFNGNFYFIVTQRFLVLLQDKQILYQEMFQEYNNKFVKPKTSVLKRDVVIDATFGPRAPSNMLVQSEVKPHLQNTRLKVFITHNINGEPFNNITIEKNKSMSPERQDQFPRSFKYQQVKNSYRDSPSMSLNRNDLYHQLRQPNTDLTYDESRYENEKIDRERELLRRNSIRQTPMSLALFEKFEDYSDNEDKPWYSISTPYSRKKTNMDHSFHQSSPMHESTFTRGLQSPIGKLKNNMSLNRKTLSPSRSLYERSLSPQRRTPGTITWDSRSPSPKRLSRPSSPSKPKPRWH</sequence>
<keyword evidence="5 9" id="KW-1133">Transmembrane helix</keyword>
<dbReference type="AlphaFoldDB" id="A0A0V1PW57"/>
<feature type="compositionally biased region" description="Polar residues" evidence="8">
    <location>
        <begin position="465"/>
        <end position="479"/>
    </location>
</feature>
<keyword evidence="4 9" id="KW-0812">Transmembrane</keyword>
<feature type="region of interest" description="Disordered" evidence="8">
    <location>
        <begin position="460"/>
        <end position="544"/>
    </location>
</feature>
<evidence type="ECO:0000256" key="1">
    <source>
        <dbReference type="ARBA" id="ARBA00004232"/>
    </source>
</evidence>
<dbReference type="GeneID" id="26840852"/>
<evidence type="ECO:0000256" key="7">
    <source>
        <dbReference type="ARBA" id="ARBA00024979"/>
    </source>
</evidence>
<proteinExistence type="inferred from homology"/>
<evidence type="ECO:0000256" key="5">
    <source>
        <dbReference type="ARBA" id="ARBA00022989"/>
    </source>
</evidence>
<dbReference type="GO" id="GO:0043007">
    <property type="term" value="P:maintenance of rDNA"/>
    <property type="evidence" value="ECO:0007669"/>
    <property type="project" value="TreeGrafter"/>
</dbReference>
<evidence type="ECO:0000256" key="2">
    <source>
        <dbReference type="ARBA" id="ARBA00007900"/>
    </source>
</evidence>
<feature type="transmembrane region" description="Helical" evidence="9">
    <location>
        <begin position="44"/>
        <end position="66"/>
    </location>
</feature>
<feature type="compositionally biased region" description="Polar residues" evidence="8">
    <location>
        <begin position="508"/>
        <end position="521"/>
    </location>
</feature>
<reference evidence="10 11" key="1">
    <citation type="submission" date="2015-11" db="EMBL/GenBank/DDBJ databases">
        <title>The genome of Debaryomyces fabryi.</title>
        <authorList>
            <person name="Tafer H."/>
            <person name="Lopandic K."/>
        </authorList>
    </citation>
    <scope>NUCLEOTIDE SEQUENCE [LARGE SCALE GENOMIC DNA]</scope>
    <source>
        <strain evidence="10 11">CBS 789</strain>
    </source>
</reference>
<evidence type="ECO:0000256" key="6">
    <source>
        <dbReference type="ARBA" id="ARBA00023136"/>
    </source>
</evidence>
<comment type="function">
    <text evidence="7">Member of a perinuclear network that controls recombination at multiple loci to maintain genome stability. Required for rDNA repeat stability.</text>
</comment>
<evidence type="ECO:0000256" key="8">
    <source>
        <dbReference type="SAM" id="MobiDB-lite"/>
    </source>
</evidence>
<evidence type="ECO:0000256" key="9">
    <source>
        <dbReference type="SAM" id="Phobius"/>
    </source>
</evidence>
<keyword evidence="11" id="KW-1185">Reference proteome</keyword>
<accession>A0A0V1PW57</accession>
<keyword evidence="6 9" id="KW-0472">Membrane</keyword>
<evidence type="ECO:0000256" key="3">
    <source>
        <dbReference type="ARBA" id="ARBA00018310"/>
    </source>
</evidence>
<dbReference type="RefSeq" id="XP_015466518.1">
    <property type="nucleotide sequence ID" value="XM_015612672.1"/>
</dbReference>
<feature type="transmembrane region" description="Helical" evidence="9">
    <location>
        <begin position="108"/>
        <end position="133"/>
    </location>
</feature>
<feature type="compositionally biased region" description="Low complexity" evidence="8">
    <location>
        <begin position="522"/>
        <end position="537"/>
    </location>
</feature>
<dbReference type="EMBL" id="LMYN01000089">
    <property type="protein sequence ID" value="KSA00416.1"/>
    <property type="molecule type" value="Genomic_DNA"/>
</dbReference>
<feature type="compositionally biased region" description="Polar residues" evidence="8">
    <location>
        <begin position="488"/>
        <end position="501"/>
    </location>
</feature>
<protein>
    <recommendedName>
        <fullName evidence="3">Nuclear rim protein 1</fullName>
    </recommendedName>
</protein>
<feature type="transmembrane region" description="Helical" evidence="9">
    <location>
        <begin position="244"/>
        <end position="262"/>
    </location>
</feature>
<organism evidence="10 11">
    <name type="scientific">Debaryomyces fabryi</name>
    <dbReference type="NCBI Taxonomy" id="58627"/>
    <lineage>
        <taxon>Eukaryota</taxon>
        <taxon>Fungi</taxon>
        <taxon>Dikarya</taxon>
        <taxon>Ascomycota</taxon>
        <taxon>Saccharomycotina</taxon>
        <taxon>Pichiomycetes</taxon>
        <taxon>Debaryomycetaceae</taxon>
        <taxon>Debaryomyces</taxon>
    </lineage>
</organism>
<gene>
    <name evidence="10" type="ORF">AC631_03843</name>
</gene>
<dbReference type="GO" id="GO:0007096">
    <property type="term" value="P:regulation of exit from mitosis"/>
    <property type="evidence" value="ECO:0007669"/>
    <property type="project" value="TreeGrafter"/>
</dbReference>
<dbReference type="PANTHER" id="PTHR28293">
    <property type="entry name" value="NUCLEAR RIM PROTEIN 1"/>
    <property type="match status" value="1"/>
</dbReference>
<evidence type="ECO:0000313" key="11">
    <source>
        <dbReference type="Proteomes" id="UP000054251"/>
    </source>
</evidence>
<comment type="caution">
    <text evidence="10">The sequence shown here is derived from an EMBL/GenBank/DDBJ whole genome shotgun (WGS) entry which is preliminary data.</text>
</comment>
<comment type="similarity">
    <text evidence="2">Belongs to the NUR1 family.</text>
</comment>
<feature type="transmembrane region" description="Helical" evidence="9">
    <location>
        <begin position="219"/>
        <end position="238"/>
    </location>
</feature>
<comment type="subcellular location">
    <subcellularLocation>
        <location evidence="1">Nucleus membrane</location>
        <topology evidence="1">Multi-pass membrane protein</topology>
    </subcellularLocation>
</comment>
<dbReference type="InterPro" id="IPR018819">
    <property type="entry name" value="Nur1/Mug154"/>
</dbReference>
<dbReference type="OrthoDB" id="3363151at2759"/>
<dbReference type="PANTHER" id="PTHR28293:SF1">
    <property type="entry name" value="NUCLEAR RIM PROTEIN 1"/>
    <property type="match status" value="1"/>
</dbReference>
<dbReference type="GO" id="GO:0031965">
    <property type="term" value="C:nuclear membrane"/>
    <property type="evidence" value="ECO:0007669"/>
    <property type="project" value="UniProtKB-SubCell"/>
</dbReference>
<name>A0A0V1PW57_9ASCO</name>
<dbReference type="Proteomes" id="UP000054251">
    <property type="component" value="Unassembled WGS sequence"/>
</dbReference>
<dbReference type="Pfam" id="PF10332">
    <property type="entry name" value="DUF2418"/>
    <property type="match status" value="1"/>
</dbReference>
<evidence type="ECO:0000256" key="4">
    <source>
        <dbReference type="ARBA" id="ARBA00022692"/>
    </source>
</evidence>